<evidence type="ECO:0000313" key="3">
    <source>
        <dbReference type="Proteomes" id="UP001595906"/>
    </source>
</evidence>
<proteinExistence type="predicted"/>
<dbReference type="Pfam" id="PF18962">
    <property type="entry name" value="Por_Secre_tail"/>
    <property type="match status" value="1"/>
</dbReference>
<comment type="caution">
    <text evidence="2">The sequence shown here is derived from an EMBL/GenBank/DDBJ whole genome shotgun (WGS) entry which is preliminary data.</text>
</comment>
<organism evidence="2 3">
    <name type="scientific">Parasediminibacterium paludis</name>
    <dbReference type="NCBI Taxonomy" id="908966"/>
    <lineage>
        <taxon>Bacteria</taxon>
        <taxon>Pseudomonadati</taxon>
        <taxon>Bacteroidota</taxon>
        <taxon>Chitinophagia</taxon>
        <taxon>Chitinophagales</taxon>
        <taxon>Chitinophagaceae</taxon>
        <taxon>Parasediminibacterium</taxon>
    </lineage>
</organism>
<dbReference type="NCBIfam" id="TIGR04183">
    <property type="entry name" value="Por_Secre_tail"/>
    <property type="match status" value="1"/>
</dbReference>
<accession>A0ABV8PTD3</accession>
<dbReference type="Proteomes" id="UP001595906">
    <property type="component" value="Unassembled WGS sequence"/>
</dbReference>
<dbReference type="Gene3D" id="2.60.40.10">
    <property type="entry name" value="Immunoglobulins"/>
    <property type="match status" value="1"/>
</dbReference>
<keyword evidence="3" id="KW-1185">Reference proteome</keyword>
<feature type="domain" description="Secretion system C-terminal sorting" evidence="1">
    <location>
        <begin position="847"/>
        <end position="911"/>
    </location>
</feature>
<name>A0ABV8PTD3_9BACT</name>
<evidence type="ECO:0000259" key="1">
    <source>
        <dbReference type="Pfam" id="PF18962"/>
    </source>
</evidence>
<evidence type="ECO:0000313" key="2">
    <source>
        <dbReference type="EMBL" id="MFC4231384.1"/>
    </source>
</evidence>
<reference evidence="3" key="1">
    <citation type="journal article" date="2019" name="Int. J. Syst. Evol. Microbiol.">
        <title>The Global Catalogue of Microorganisms (GCM) 10K type strain sequencing project: providing services to taxonomists for standard genome sequencing and annotation.</title>
        <authorList>
            <consortium name="The Broad Institute Genomics Platform"/>
            <consortium name="The Broad Institute Genome Sequencing Center for Infectious Disease"/>
            <person name="Wu L."/>
            <person name="Ma J."/>
        </authorList>
    </citation>
    <scope>NUCLEOTIDE SEQUENCE [LARGE SCALE GENOMIC DNA]</scope>
    <source>
        <strain evidence="3">CECT 8010</strain>
    </source>
</reference>
<dbReference type="InterPro" id="IPR026444">
    <property type="entry name" value="Secre_tail"/>
</dbReference>
<dbReference type="EMBL" id="JBHSDC010000003">
    <property type="protein sequence ID" value="MFC4231384.1"/>
    <property type="molecule type" value="Genomic_DNA"/>
</dbReference>
<gene>
    <name evidence="2" type="ORF">ACFOW1_05750</name>
</gene>
<protein>
    <submittedName>
        <fullName evidence="2">Beta strand repeat-containing protein</fullName>
    </submittedName>
</protein>
<dbReference type="RefSeq" id="WP_379012816.1">
    <property type="nucleotide sequence ID" value="NZ_JBHSDC010000003.1"/>
</dbReference>
<dbReference type="InterPro" id="IPR013783">
    <property type="entry name" value="Ig-like_fold"/>
</dbReference>
<sequence>MKKFIFTCLLLGFIHLGYSQGTYYWVGGATGTSSFSFASNWNTALDGSGTQRVTANNADVLIFDGTNIGGSTPTAGTVTPIGIATHTISQLILQNGANVVIQRGTSSGTGTITITGDGGPSDDLQIDATSSLKITSIAAAYNEYIKLSKTQQATGTIYGTVTITDAGLGAAKLIDSSAVGSLVFAAGSKCFINNTTTAGYPFGNSATTVSTSSYLASGILFKAGSTLFYNGGFSPFTQTTTTAPAMTFEAGSNFVINAPLGTYTNIFNKHYFSNVAIASGITANADAAWYNVDTLTVNTGTTFNLSATGGYPISGNIVNNGTIGCASNYKSAQFVMISNTVPQSVGGTGTFNGMSGFSVGTDANVTLNADLKIGSDTIIYPTSYISGKLNLQGKTLNSTGLLSAGNIAVKAAATVTTSGTLSGNVVTLDVTKYSKTVNTANVALGSLVTGTNILPNTYIISLLSDSSFITLSKLPSGACTSFTISNGTAVITTSNTNGIDGSFATSGTKSFDAGVNYVFNAATTSPFAASNNNALGNVTFNAAITTNKSQNIGGILTLVNGNLTINNTDTLRLLSTASISGASQSQYIVTKVSGATVGTLQTDGFSASKIFPVGSPNNYLPVTITPSATDTFNVSVFEGLTSNGLPNGIALNASQKASAIDAVWVINPKTNIGQTAAINLSWTNALTGSRFFTFTNAQIGVGRNDGTNWLSNIAATANNIQRNVTASYTAYGSFGIGEANNLLPVQLISFTATAINSGAKLSWSAANEIAIANYVVEKSVNGTSFETIGSVNALNNASTTMQYSFFDDKYAAATSYYRLKIVSANGSISYSNTIILKSTIDIKLAAYPNPFVNALTVTGLKGGETIDVYDNAGKLILTKVVALSVNAASINTASLNSGFYTVKIVNQNMMTTALQVFKNK</sequence>